<dbReference type="EMBL" id="JACBZO010000001">
    <property type="protein sequence ID" value="NYI40170.1"/>
    <property type="molecule type" value="Genomic_DNA"/>
</dbReference>
<evidence type="ECO:0000259" key="3">
    <source>
        <dbReference type="SMART" id="SM00093"/>
    </source>
</evidence>
<reference evidence="4 5" key="1">
    <citation type="submission" date="2020-07" db="EMBL/GenBank/DDBJ databases">
        <title>Sequencing the genomes of 1000 actinobacteria strains.</title>
        <authorList>
            <person name="Klenk H.-P."/>
        </authorList>
    </citation>
    <scope>NUCLEOTIDE SEQUENCE [LARGE SCALE GENOMIC DNA]</scope>
    <source>
        <strain evidence="4 5">DSM 19970</strain>
    </source>
</reference>
<keyword evidence="2" id="KW-0812">Transmembrane</keyword>
<dbReference type="InterPro" id="IPR000215">
    <property type="entry name" value="Serpin_fam"/>
</dbReference>
<dbReference type="RefSeq" id="WP_083971439.1">
    <property type="nucleotide sequence ID" value="NZ_JACBZO010000001.1"/>
</dbReference>
<dbReference type="SUPFAM" id="SSF56574">
    <property type="entry name" value="Serpins"/>
    <property type="match status" value="1"/>
</dbReference>
<accession>A0A7Z0CIY3</accession>
<evidence type="ECO:0000256" key="1">
    <source>
        <dbReference type="RuleBase" id="RU000411"/>
    </source>
</evidence>
<name>A0A7Z0CIY3_9MICO</name>
<dbReference type="PROSITE" id="PS00284">
    <property type="entry name" value="SERPIN"/>
    <property type="match status" value="1"/>
</dbReference>
<dbReference type="AlphaFoldDB" id="A0A7Z0CIY3"/>
<dbReference type="InterPro" id="IPR042178">
    <property type="entry name" value="Serpin_sf_1"/>
</dbReference>
<keyword evidence="5" id="KW-1185">Reference proteome</keyword>
<protein>
    <submittedName>
        <fullName evidence="4">Serpin B</fullName>
    </submittedName>
</protein>
<comment type="similarity">
    <text evidence="1">Belongs to the serpin family.</text>
</comment>
<evidence type="ECO:0000313" key="4">
    <source>
        <dbReference type="EMBL" id="NYI40170.1"/>
    </source>
</evidence>
<evidence type="ECO:0000313" key="5">
    <source>
        <dbReference type="Proteomes" id="UP000547973"/>
    </source>
</evidence>
<dbReference type="CDD" id="cd19590">
    <property type="entry name" value="serpin_thermopin-like"/>
    <property type="match status" value="1"/>
</dbReference>
<keyword evidence="2" id="KW-0472">Membrane</keyword>
<dbReference type="OrthoDB" id="9764871at2"/>
<feature type="transmembrane region" description="Helical" evidence="2">
    <location>
        <begin position="33"/>
        <end position="53"/>
    </location>
</feature>
<keyword evidence="2" id="KW-1133">Transmembrane helix</keyword>
<evidence type="ECO:0000256" key="2">
    <source>
        <dbReference type="SAM" id="Phobius"/>
    </source>
</evidence>
<sequence>MTYPTVEALCALLLTKGVTMTAGIRRHSARRGVAALAAIGILGLTACASPGAAQRDPVVDRPAADASAASNLARSLNDAGFRIFHASLADGENTAVSPLSIGLAFGMLDAGATGQVADALDGLFAYPTTGDARLGAFNSLDLLASSGPAALPAPGKGEPVHAIVRVANRIFVDTNFAPLDGYRNDLARYFGAGAQTEPLATDGSKSAKDINAWIDKRTEGLIPTLVTPDAFNADSRLTLVNALYMKAQWQTPFEHDATYDEPFTLPDGSAVDVPTMHSGSQHGEVYQGEDFVAVALPYAYDELEMTLIVPSVGNYSDVEASLNQSMLDAIDAGASDTAYSLALPKFTTESTTDLRAVIEGGLGVTGLFGTVGLDGIGPKLLVSGAVHATKVIVDEDGTEAAAATAIMMGTTSAPADPPLEIRADHPFLYVIRDTDTGAVLFVGRVLDPR</sequence>
<gene>
    <name evidence="4" type="ORF">BKA03_000289</name>
</gene>
<dbReference type="Proteomes" id="UP000547973">
    <property type="component" value="Unassembled WGS sequence"/>
</dbReference>
<organism evidence="4 5">
    <name type="scientific">Demequina lutea</name>
    <dbReference type="NCBI Taxonomy" id="431489"/>
    <lineage>
        <taxon>Bacteria</taxon>
        <taxon>Bacillati</taxon>
        <taxon>Actinomycetota</taxon>
        <taxon>Actinomycetes</taxon>
        <taxon>Micrococcales</taxon>
        <taxon>Demequinaceae</taxon>
        <taxon>Demequina</taxon>
    </lineage>
</organism>
<feature type="domain" description="Serpin" evidence="3">
    <location>
        <begin position="81"/>
        <end position="448"/>
    </location>
</feature>
<dbReference type="InterPro" id="IPR023795">
    <property type="entry name" value="Serpin_CS"/>
</dbReference>
<comment type="caution">
    <text evidence="4">The sequence shown here is derived from an EMBL/GenBank/DDBJ whole genome shotgun (WGS) entry which is preliminary data.</text>
</comment>
<dbReference type="PANTHER" id="PTHR11461">
    <property type="entry name" value="SERINE PROTEASE INHIBITOR, SERPIN"/>
    <property type="match status" value="1"/>
</dbReference>
<dbReference type="InterPro" id="IPR023796">
    <property type="entry name" value="Serpin_dom"/>
</dbReference>
<dbReference type="Pfam" id="PF00079">
    <property type="entry name" value="Serpin"/>
    <property type="match status" value="1"/>
</dbReference>
<proteinExistence type="inferred from homology"/>
<dbReference type="Gene3D" id="3.30.497.10">
    <property type="entry name" value="Antithrombin, subunit I, domain 2"/>
    <property type="match status" value="1"/>
</dbReference>
<dbReference type="InterPro" id="IPR042185">
    <property type="entry name" value="Serpin_sf_2"/>
</dbReference>
<dbReference type="GO" id="GO:0004867">
    <property type="term" value="F:serine-type endopeptidase inhibitor activity"/>
    <property type="evidence" value="ECO:0007669"/>
    <property type="project" value="InterPro"/>
</dbReference>
<dbReference type="SMART" id="SM00093">
    <property type="entry name" value="SERPIN"/>
    <property type="match status" value="1"/>
</dbReference>
<dbReference type="InterPro" id="IPR036186">
    <property type="entry name" value="Serpin_sf"/>
</dbReference>
<dbReference type="Gene3D" id="2.30.39.10">
    <property type="entry name" value="Alpha-1-antitrypsin, domain 1"/>
    <property type="match status" value="1"/>
</dbReference>
<dbReference type="GO" id="GO:0005615">
    <property type="term" value="C:extracellular space"/>
    <property type="evidence" value="ECO:0007669"/>
    <property type="project" value="InterPro"/>
</dbReference>
<dbReference type="PANTHER" id="PTHR11461:SF211">
    <property type="entry name" value="GH10112P-RELATED"/>
    <property type="match status" value="1"/>
</dbReference>